<protein>
    <submittedName>
        <fullName evidence="2">Uncharacterized protein</fullName>
    </submittedName>
</protein>
<keyword evidence="3" id="KW-1185">Reference proteome</keyword>
<evidence type="ECO:0000313" key="3">
    <source>
        <dbReference type="Proteomes" id="UP000255024"/>
    </source>
</evidence>
<feature type="transmembrane region" description="Helical" evidence="1">
    <location>
        <begin position="37"/>
        <end position="55"/>
    </location>
</feature>
<dbReference type="Proteomes" id="UP000255024">
    <property type="component" value="Unassembled WGS sequence"/>
</dbReference>
<evidence type="ECO:0000256" key="1">
    <source>
        <dbReference type="SAM" id="Phobius"/>
    </source>
</evidence>
<dbReference type="EMBL" id="UGQL01000001">
    <property type="protein sequence ID" value="STZ28425.1"/>
    <property type="molecule type" value="Genomic_DNA"/>
</dbReference>
<keyword evidence="1" id="KW-1133">Transmembrane helix</keyword>
<gene>
    <name evidence="2" type="ORF">NCTC11179_01971</name>
</gene>
<proteinExistence type="predicted"/>
<reference evidence="2 3" key="1">
    <citation type="submission" date="2018-06" db="EMBL/GenBank/DDBJ databases">
        <authorList>
            <consortium name="Pathogen Informatics"/>
            <person name="Doyle S."/>
        </authorList>
    </citation>
    <scope>NUCLEOTIDE SEQUENCE [LARGE SCALE GENOMIC DNA]</scope>
    <source>
        <strain evidence="2 3">NCTC11179</strain>
    </source>
</reference>
<organism evidence="2 3">
    <name type="scientific">Myroides odoratus</name>
    <name type="common">Flavobacterium odoratum</name>
    <dbReference type="NCBI Taxonomy" id="256"/>
    <lineage>
        <taxon>Bacteria</taxon>
        <taxon>Pseudomonadati</taxon>
        <taxon>Bacteroidota</taxon>
        <taxon>Flavobacteriia</taxon>
        <taxon>Flavobacteriales</taxon>
        <taxon>Flavobacteriaceae</taxon>
        <taxon>Myroides</taxon>
    </lineage>
</organism>
<accession>A0A378RN59</accession>
<name>A0A378RN59_MYROD</name>
<keyword evidence="1" id="KW-0812">Transmembrane</keyword>
<evidence type="ECO:0000313" key="2">
    <source>
        <dbReference type="EMBL" id="STZ28425.1"/>
    </source>
</evidence>
<dbReference type="AlphaFoldDB" id="A0A378RN59"/>
<sequence length="68" mass="7657">MNRFSLSFLRSIAFLFLVVGMILMVQNIDQFLYKQTLEIGSLAFALACITISILGQRKLKKSTSISNL</sequence>
<feature type="transmembrane region" description="Helical" evidence="1">
    <location>
        <begin position="7"/>
        <end position="25"/>
    </location>
</feature>
<keyword evidence="1" id="KW-0472">Membrane</keyword>